<reference evidence="1 2" key="1">
    <citation type="journal article" date="2024" name="G3 (Bethesda)">
        <title>Genome assembly of Hibiscus sabdariffa L. provides insights into metabolisms of medicinal natural products.</title>
        <authorList>
            <person name="Kim T."/>
        </authorList>
    </citation>
    <scope>NUCLEOTIDE SEQUENCE [LARGE SCALE GENOMIC DNA]</scope>
    <source>
        <strain evidence="1">TK-2024</strain>
        <tissue evidence="1">Old leaves</tissue>
    </source>
</reference>
<keyword evidence="2" id="KW-1185">Reference proteome</keyword>
<protein>
    <recommendedName>
        <fullName evidence="3">1,8-cineole synthase</fullName>
    </recommendedName>
</protein>
<accession>A0ABR2EHR4</accession>
<evidence type="ECO:0008006" key="3">
    <source>
        <dbReference type="Google" id="ProtNLM"/>
    </source>
</evidence>
<comment type="caution">
    <text evidence="1">The sequence shown here is derived from an EMBL/GenBank/DDBJ whole genome shotgun (WGS) entry which is preliminary data.</text>
</comment>
<evidence type="ECO:0000313" key="2">
    <source>
        <dbReference type="Proteomes" id="UP001472677"/>
    </source>
</evidence>
<name>A0ABR2EHR4_9ROSI</name>
<organism evidence="1 2">
    <name type="scientific">Hibiscus sabdariffa</name>
    <name type="common">roselle</name>
    <dbReference type="NCBI Taxonomy" id="183260"/>
    <lineage>
        <taxon>Eukaryota</taxon>
        <taxon>Viridiplantae</taxon>
        <taxon>Streptophyta</taxon>
        <taxon>Embryophyta</taxon>
        <taxon>Tracheophyta</taxon>
        <taxon>Spermatophyta</taxon>
        <taxon>Magnoliopsida</taxon>
        <taxon>eudicotyledons</taxon>
        <taxon>Gunneridae</taxon>
        <taxon>Pentapetalae</taxon>
        <taxon>rosids</taxon>
        <taxon>malvids</taxon>
        <taxon>Malvales</taxon>
        <taxon>Malvaceae</taxon>
        <taxon>Malvoideae</taxon>
        <taxon>Hibiscus</taxon>
    </lineage>
</organism>
<gene>
    <name evidence="1" type="ORF">V6N12_048452</name>
</gene>
<dbReference type="PANTHER" id="PTHR31060">
    <property type="entry name" value="OSJNBA0011J08.25 PROTEIN-RELATED"/>
    <property type="match status" value="1"/>
</dbReference>
<proteinExistence type="predicted"/>
<dbReference type="PANTHER" id="PTHR31060:SF4">
    <property type="entry name" value="1,8-CINEOLE SYNTHASE"/>
    <property type="match status" value="1"/>
</dbReference>
<dbReference type="EMBL" id="JBBPBM010000013">
    <property type="protein sequence ID" value="KAK8561380.1"/>
    <property type="molecule type" value="Genomic_DNA"/>
</dbReference>
<dbReference type="InterPro" id="IPR038920">
    <property type="entry name" value="At3g05675-like"/>
</dbReference>
<dbReference type="Proteomes" id="UP001472677">
    <property type="component" value="Unassembled WGS sequence"/>
</dbReference>
<evidence type="ECO:0000313" key="1">
    <source>
        <dbReference type="EMBL" id="KAK8561380.1"/>
    </source>
</evidence>
<sequence>MGVMENSAIVIPSLLLRKTVISLLVYADKSCLFLAEKYRLIEIFRYLLITSFLFFLRLFPSLFPSYSIALPTDDCSFNPRQSSYAISESGIGDSGIARALLQLLSSVNDIPVSSRKYGIVRSLAEKLIEDNNREDIEALREINRTVLSSAFSRTLCRVEAAMAELGQDWVVGHYGAGSGLVHYQLNRVLRLVRSVGDGVWGWVGRGRADVNRSVDSAEKLAAELLWLAEKLAACGFVEEAVERWASASNLARISLLAEPYLQGSLVMVSAFLFKQTKFMGLDETDEADRERSRQMKMKMLTSWLPLLCRASNGTDMPVLSLSERAELEKILEDTIGMLGHEEQEQVLSLWLHHFTYCPSSDWPNLYASYARWCTTSRKLFF</sequence>